<accession>A0A1C3KLE4</accession>
<organism evidence="3 4">
    <name type="scientific">Plasmodium malariae</name>
    <dbReference type="NCBI Taxonomy" id="5858"/>
    <lineage>
        <taxon>Eukaryota</taxon>
        <taxon>Sar</taxon>
        <taxon>Alveolata</taxon>
        <taxon>Apicomplexa</taxon>
        <taxon>Aconoidasida</taxon>
        <taxon>Haemosporida</taxon>
        <taxon>Plasmodiidae</taxon>
        <taxon>Plasmodium</taxon>
        <taxon>Plasmodium (Plasmodium)</taxon>
    </lineage>
</organism>
<dbReference type="SMART" id="SM00382">
    <property type="entry name" value="AAA"/>
    <property type="match status" value="1"/>
</dbReference>
<evidence type="ECO:0000256" key="1">
    <source>
        <dbReference type="SAM" id="MobiDB-lite"/>
    </source>
</evidence>
<evidence type="ECO:0000259" key="2">
    <source>
        <dbReference type="SMART" id="SM00382"/>
    </source>
</evidence>
<protein>
    <submittedName>
        <fullName evidence="3">AAA family ATPase, putative</fullName>
    </submittedName>
</protein>
<dbReference type="GO" id="GO:0005524">
    <property type="term" value="F:ATP binding"/>
    <property type="evidence" value="ECO:0007669"/>
    <property type="project" value="InterPro"/>
</dbReference>
<feature type="compositionally biased region" description="Basic and acidic residues" evidence="1">
    <location>
        <begin position="123"/>
        <end position="134"/>
    </location>
</feature>
<feature type="region of interest" description="Disordered" evidence="1">
    <location>
        <begin position="335"/>
        <end position="408"/>
    </location>
</feature>
<feature type="region of interest" description="Disordered" evidence="1">
    <location>
        <begin position="257"/>
        <end position="276"/>
    </location>
</feature>
<dbReference type="InterPro" id="IPR027417">
    <property type="entry name" value="P-loop_NTPase"/>
</dbReference>
<dbReference type="SUPFAM" id="SSF52540">
    <property type="entry name" value="P-loop containing nucleoside triphosphate hydrolases"/>
    <property type="match status" value="1"/>
</dbReference>
<dbReference type="InterPro" id="IPR003593">
    <property type="entry name" value="AAA+_ATPase"/>
</dbReference>
<feature type="compositionally biased region" description="Basic and acidic residues" evidence="1">
    <location>
        <begin position="338"/>
        <end position="355"/>
    </location>
</feature>
<feature type="compositionally biased region" description="Basic and acidic residues" evidence="1">
    <location>
        <begin position="374"/>
        <end position="384"/>
    </location>
</feature>
<dbReference type="Gene3D" id="3.40.50.300">
    <property type="entry name" value="P-loop containing nucleotide triphosphate hydrolases"/>
    <property type="match status" value="2"/>
</dbReference>
<dbReference type="PANTHER" id="PTHR23076">
    <property type="entry name" value="METALLOPROTEASE M41 FTSH"/>
    <property type="match status" value="1"/>
</dbReference>
<dbReference type="Proteomes" id="UP000219799">
    <property type="component" value="Chromosome 1"/>
</dbReference>
<evidence type="ECO:0000313" key="3">
    <source>
        <dbReference type="EMBL" id="SBT74794.1"/>
    </source>
</evidence>
<dbReference type="GO" id="GO:0004176">
    <property type="term" value="F:ATP-dependent peptidase activity"/>
    <property type="evidence" value="ECO:0007669"/>
    <property type="project" value="TreeGrafter"/>
</dbReference>
<dbReference type="Pfam" id="PF00004">
    <property type="entry name" value="AAA"/>
    <property type="match status" value="2"/>
</dbReference>
<dbReference type="Gene3D" id="1.10.8.60">
    <property type="match status" value="1"/>
</dbReference>
<dbReference type="VEuPathDB" id="PlasmoDB:PmUG01_01028400"/>
<dbReference type="PANTHER" id="PTHR23076:SF97">
    <property type="entry name" value="ATP-DEPENDENT ZINC METALLOPROTEASE YME1L1"/>
    <property type="match status" value="1"/>
</dbReference>
<feature type="compositionally biased region" description="Basic and acidic residues" evidence="1">
    <location>
        <begin position="399"/>
        <end position="408"/>
    </location>
</feature>
<feature type="domain" description="AAA+ ATPase" evidence="2">
    <location>
        <begin position="689"/>
        <end position="922"/>
    </location>
</feature>
<dbReference type="GO" id="GO:0006508">
    <property type="term" value="P:proteolysis"/>
    <property type="evidence" value="ECO:0007669"/>
    <property type="project" value="TreeGrafter"/>
</dbReference>
<reference evidence="3 4" key="1">
    <citation type="submission" date="2016-06" db="EMBL/GenBank/DDBJ databases">
        <authorList>
            <consortium name="Pathogen Informatics"/>
        </authorList>
    </citation>
    <scope>NUCLEOTIDE SEQUENCE [LARGE SCALE GENOMIC DNA]</scope>
    <source>
        <strain evidence="3">PmlGA01</strain>
    </source>
</reference>
<dbReference type="InterPro" id="IPR003959">
    <property type="entry name" value="ATPase_AAA_core"/>
</dbReference>
<feature type="compositionally biased region" description="Low complexity" evidence="1">
    <location>
        <begin position="267"/>
        <end position="276"/>
    </location>
</feature>
<dbReference type="InterPro" id="IPR025662">
    <property type="entry name" value="Sigma_54_int_dom_ATP-bd_1"/>
</dbReference>
<name>A0A1C3KLE4_PLAMA</name>
<dbReference type="GO" id="GO:0016887">
    <property type="term" value="F:ATP hydrolysis activity"/>
    <property type="evidence" value="ECO:0007669"/>
    <property type="project" value="InterPro"/>
</dbReference>
<feature type="region of interest" description="Disordered" evidence="1">
    <location>
        <begin position="58"/>
        <end position="134"/>
    </location>
</feature>
<dbReference type="PROSITE" id="PS00675">
    <property type="entry name" value="SIGMA54_INTERACT_1"/>
    <property type="match status" value="1"/>
</dbReference>
<evidence type="ECO:0000313" key="4">
    <source>
        <dbReference type="Proteomes" id="UP000219799"/>
    </source>
</evidence>
<gene>
    <name evidence="3" type="primary">PmlGA01_010019100</name>
    <name evidence="3" type="ORF">PMLGA01_010019100</name>
</gene>
<feature type="compositionally biased region" description="Low complexity" evidence="1">
    <location>
        <begin position="67"/>
        <end position="122"/>
    </location>
</feature>
<feature type="compositionally biased region" description="Polar residues" evidence="1">
    <location>
        <begin position="385"/>
        <end position="397"/>
    </location>
</feature>
<proteinExistence type="predicted"/>
<dbReference type="GO" id="GO:0005739">
    <property type="term" value="C:mitochondrion"/>
    <property type="evidence" value="ECO:0007669"/>
    <property type="project" value="TreeGrafter"/>
</dbReference>
<dbReference type="EMBL" id="LT594489">
    <property type="protein sequence ID" value="SBT74794.1"/>
    <property type="molecule type" value="Genomic_DNA"/>
</dbReference>
<sequence>MKTRNDKRTNVEQAMSDYLINLSNIYKNSYVLSDTENNEKKGWGKTNYSKLELVKKENSMARGGGSSTNQISSSSNNSNKMSVSNISRNNNSSNNNNSNSNCNSSSSRSRSNSAATNSSGGSTKDDDSSAEKSKSQYYEDIMNSVFTIKEREIYRNIKRLMKNEKNYLDIETNEYLYCYVFILAIKKIFYEIILQKKQNHILEKLNHEHVQQKQKNNMSSYYNNGVYIISKDQKKKSLLKEHVSMELNHGEISYMARSNSTDETSKNGKASNNNSGSNGCYKGGYKDCSKDYDKDCKKEERIPLEQYKAGIAEAKKKIGDNTNVVHFEIVDNADNADDCSRGKESKGFDEPHDDLQNGSKGGSNLYGAASQTNDGKRDTAKDEQNTATGSSANSAINKRSGEGIVKREKKKSNTLEKNYLTFIFEKLKNNKSYWLIPISVLSCIYLYYKMRERVSSFMYNHYMNISKYFSSMFLGNSISGDKSIYKDYNHFFYNISKNNIKEILINPTNNTCSYLLNRNQPKSTGMMMLNHGRLAIGGSASASTPTAVTSTVSPVSSSASTSSSSAANSGNNTYTIYYNDYIMKYLLKNRLYENVEMRVDEKVLKNSLFDIIKKNLIDIVTYSCSLLTFYYIYEKSTSPINNDCYSFDRTNQIESLNEIVLNEETKKDIKAVLFFLLYPKIFEENEGISCNTILFTGDTGTGKSLLAKIIAKELNYDLVHLSGSAFIELYIGNGASKIRNLFKKAKKNKKSVVIFIDEIDSIGLSRSMNDVSSNQNHEYTQTLNQLLVEIDALHEYNREQMQVASVVPVASKYGKSSSIYGRSGRSRRSGNVLIHLKNKILDDSNSENELDFKEKEDGYDILQYYLNNNLSLLDIEDIFNLKRYKRKKFILFIGATNRYKNLDSALIRSKRFDKIIHFQLPNLFTRRRLFDLYIQKYATGKNSNLTRTYETTTNASTDTNVNVNSTCWNGSSNSKMGNICMSVAPMDSGLLASEISTHLNNLEKISRQKKDNLVEYNTFEDKFGPYLGTTPISTLPLGSLPFGGKDKYNRLLSSLSRREDDRSGGSTIDTFTLSILSRLFNCADIDQLVYSIKVSSLMKSNVTTGTPLKSSYSKNMFYLQNNMNTIIFENLLSVLHKKFTYDNYAEKIFCQGDYEELTPSINFKLLNSTLSDINFEEYLNRFINFCNKELEKKIGENTDIPSKKKTNKISFNDLLFFYDLKEMKRKVWGVGGDDEDIGSLQNNFFGNTKFSKQSKSYHLFLLWKAIECFFTTLHVNYKKII</sequence>